<dbReference type="NCBIfam" id="TIGR03696">
    <property type="entry name" value="Rhs_assc_core"/>
    <property type="match status" value="1"/>
</dbReference>
<dbReference type="InterPro" id="IPR050708">
    <property type="entry name" value="T6SS_VgrG/RHS"/>
</dbReference>
<reference evidence="2" key="2">
    <citation type="submission" date="2019-01" db="EMBL/GenBank/DDBJ databases">
        <title>Genome sequence of Desulfonema ishimotonii strain Tokyo 01.</title>
        <authorList>
            <person name="Fukui M."/>
        </authorList>
    </citation>
    <scope>NUCLEOTIDE SEQUENCE [LARGE SCALE GENOMIC DNA]</scope>
    <source>
        <strain evidence="2">Tokyo 01</strain>
    </source>
</reference>
<evidence type="ECO:0000313" key="1">
    <source>
        <dbReference type="EMBL" id="GBC63458.1"/>
    </source>
</evidence>
<keyword evidence="2" id="KW-1185">Reference proteome</keyword>
<reference evidence="2" key="1">
    <citation type="submission" date="2017-11" db="EMBL/GenBank/DDBJ databases">
        <authorList>
            <person name="Watanabe M."/>
            <person name="Kojima H."/>
        </authorList>
    </citation>
    <scope>NUCLEOTIDE SEQUENCE [LARGE SCALE GENOMIC DNA]</scope>
    <source>
        <strain evidence="2">Tokyo 01</strain>
    </source>
</reference>
<protein>
    <submittedName>
        <fullName evidence="1">RHS repeat-associated core domain-containing pro tein</fullName>
    </submittedName>
</protein>
<sequence length="637" mass="71126">MTYGYDPATGRFGSLNWAAGVKNGVVTYSYVPESDLLKTVTSGGLETTYSYEPKRNLKTQVLNSWNGPSIVSQYDYKYDELGRRKSVENSGAAFAQTRHNIHTYNDRNELTGSERKAGTVAAPAATVDAEGRLYEYDPIGNRTYYTEGTDPQVEYERNKVNQYTGLSADGSALPSPAYDHDGNMTGYDGNTYTWNAENRLTAVETADRKITFLYDYMGRRVRKQVYGGTPGNWNTLPDETRVFVYDGWNLIRETVTGTASDETYYVWGLDLSQSVQGAGGIGGLLCSVSGGEVRQYTYDANGNVGQLVDEDGLIVAHYEYDPFGNEIRADGAGAQDNPFRFSTKYLDAETGLYYYGFRYYSAELGRWISRDPIAEQGGNNLYVYCQNTPNNLIDLLGKEVPFKADNWFESDSEKGALFYNETEMLVYRFYIALAICANDFNSFVAWPALDLIVLPALNGIAIIVGGVESGIEKITGLTEHDLTVLSKETPTIPFDDIIVFSMAAAKKAPKVLKAYRSLNDTDIENILKGTGVVRKGREGNKAIAETIAENARDTAYIPATESFSYLKWRGDKDNYIKFRTDKVKYLSQEEILKNKNIKKMLGRKIKWVKEQKHGIVKGKIPMDAIETIVINGEVIKK</sequence>
<dbReference type="InterPro" id="IPR022385">
    <property type="entry name" value="Rhs_assc_core"/>
</dbReference>
<organism evidence="1 2">
    <name type="scientific">Desulfonema ishimotonii</name>
    <dbReference type="NCBI Taxonomy" id="45657"/>
    <lineage>
        <taxon>Bacteria</taxon>
        <taxon>Pseudomonadati</taxon>
        <taxon>Thermodesulfobacteriota</taxon>
        <taxon>Desulfobacteria</taxon>
        <taxon>Desulfobacterales</taxon>
        <taxon>Desulfococcaceae</taxon>
        <taxon>Desulfonema</taxon>
    </lineage>
</organism>
<dbReference type="Gene3D" id="2.180.10.10">
    <property type="entry name" value="RHS repeat-associated core"/>
    <property type="match status" value="1"/>
</dbReference>
<dbReference type="PANTHER" id="PTHR32305">
    <property type="match status" value="1"/>
</dbReference>
<comment type="caution">
    <text evidence="1">The sequence shown here is derived from an EMBL/GenBank/DDBJ whole genome shotgun (WGS) entry which is preliminary data.</text>
</comment>
<dbReference type="EMBL" id="BEXT01000001">
    <property type="protein sequence ID" value="GBC63458.1"/>
    <property type="molecule type" value="Genomic_DNA"/>
</dbReference>
<evidence type="ECO:0000313" key="2">
    <source>
        <dbReference type="Proteomes" id="UP000288096"/>
    </source>
</evidence>
<dbReference type="PANTHER" id="PTHR32305:SF15">
    <property type="entry name" value="PROTEIN RHSA-RELATED"/>
    <property type="match status" value="1"/>
</dbReference>
<accession>A0A401G2I4</accession>
<proteinExistence type="predicted"/>
<dbReference type="PRINTS" id="PR00394">
    <property type="entry name" value="RHSPROTEIN"/>
</dbReference>
<name>A0A401G2I4_9BACT</name>
<gene>
    <name evidence="1" type="ORF">DENIS_4452</name>
</gene>
<dbReference type="AlphaFoldDB" id="A0A401G2I4"/>
<dbReference type="Proteomes" id="UP000288096">
    <property type="component" value="Unassembled WGS sequence"/>
</dbReference>